<dbReference type="AlphaFoldDB" id="A0A7E4VJL1"/>
<dbReference type="WBParaSite" id="Pan_g20928.t1">
    <property type="protein sequence ID" value="Pan_g20928.t1"/>
    <property type="gene ID" value="Pan_g20928"/>
</dbReference>
<evidence type="ECO:0000313" key="2">
    <source>
        <dbReference type="Proteomes" id="UP000492821"/>
    </source>
</evidence>
<name>A0A7E4VJL1_PANRE</name>
<accession>A0A7E4VJL1</accession>
<protein>
    <submittedName>
        <fullName evidence="3">SXP/RAL-2 family protein Ani s 5-like cation-binding domain-containing protein</fullName>
    </submittedName>
</protein>
<sequence length="196" mass="21368">MKFFLLTLLILGYAAAKMDEDEIGFDFHYNCNIGLEIPLDGYVKAIKSLFDVPDIAKYLNPEEISKKIDEVVDGIKKAFDQLKRLPSLDELLKKGGELAVDAAEEEFKKIKDVFSGVTVQDFAKLLQTYNMTLLVDTINAGNNAIGAANQLTSAANNASNANPTEGGILGGLTDKLPIKLPEVEIPITVPKFPHGK</sequence>
<evidence type="ECO:0000313" key="3">
    <source>
        <dbReference type="WBParaSite" id="Pan_g20928.t1"/>
    </source>
</evidence>
<proteinExistence type="predicted"/>
<feature type="signal peptide" evidence="1">
    <location>
        <begin position="1"/>
        <end position="16"/>
    </location>
</feature>
<keyword evidence="2" id="KW-1185">Reference proteome</keyword>
<feature type="chain" id="PRO_5028825089" evidence="1">
    <location>
        <begin position="17"/>
        <end position="196"/>
    </location>
</feature>
<keyword evidence="1" id="KW-0732">Signal</keyword>
<reference evidence="2" key="1">
    <citation type="journal article" date="2013" name="Genetics">
        <title>The draft genome and transcriptome of Panagrellus redivivus are shaped by the harsh demands of a free-living lifestyle.</title>
        <authorList>
            <person name="Srinivasan J."/>
            <person name="Dillman A.R."/>
            <person name="Macchietto M.G."/>
            <person name="Heikkinen L."/>
            <person name="Lakso M."/>
            <person name="Fracchia K.M."/>
            <person name="Antoshechkin I."/>
            <person name="Mortazavi A."/>
            <person name="Wong G."/>
            <person name="Sternberg P.W."/>
        </authorList>
    </citation>
    <scope>NUCLEOTIDE SEQUENCE [LARGE SCALE GENOMIC DNA]</scope>
    <source>
        <strain evidence="2">MT8872</strain>
    </source>
</reference>
<evidence type="ECO:0000256" key="1">
    <source>
        <dbReference type="SAM" id="SignalP"/>
    </source>
</evidence>
<dbReference type="Proteomes" id="UP000492821">
    <property type="component" value="Unassembled WGS sequence"/>
</dbReference>
<organism evidence="2 3">
    <name type="scientific">Panagrellus redivivus</name>
    <name type="common">Microworm</name>
    <dbReference type="NCBI Taxonomy" id="6233"/>
    <lineage>
        <taxon>Eukaryota</taxon>
        <taxon>Metazoa</taxon>
        <taxon>Ecdysozoa</taxon>
        <taxon>Nematoda</taxon>
        <taxon>Chromadorea</taxon>
        <taxon>Rhabditida</taxon>
        <taxon>Tylenchina</taxon>
        <taxon>Panagrolaimomorpha</taxon>
        <taxon>Panagrolaimoidea</taxon>
        <taxon>Panagrolaimidae</taxon>
        <taxon>Panagrellus</taxon>
    </lineage>
</organism>
<reference evidence="3" key="2">
    <citation type="submission" date="2020-10" db="UniProtKB">
        <authorList>
            <consortium name="WormBaseParasite"/>
        </authorList>
    </citation>
    <scope>IDENTIFICATION</scope>
</reference>